<name>A0ABD5FNV7_ENTCA</name>
<reference evidence="3 4" key="1">
    <citation type="submission" date="2023-03" db="EMBL/GenBank/DDBJ databases">
        <authorList>
            <person name="Shen W."/>
            <person name="Cai J."/>
        </authorList>
    </citation>
    <scope>NUCLEOTIDE SEQUENCE [LARGE SCALE GENOMIC DNA]</scope>
    <source>
        <strain evidence="3 4">B516</strain>
    </source>
</reference>
<evidence type="ECO:0000313" key="3">
    <source>
        <dbReference type="EMBL" id="MDT2983766.1"/>
    </source>
</evidence>
<feature type="compositionally biased region" description="Basic and acidic residues" evidence="1">
    <location>
        <begin position="226"/>
        <end position="243"/>
    </location>
</feature>
<dbReference type="AlphaFoldDB" id="A0ABD5FNV7"/>
<evidence type="ECO:0000256" key="1">
    <source>
        <dbReference type="SAM" id="MobiDB-lite"/>
    </source>
</evidence>
<dbReference type="InterPro" id="IPR009425">
    <property type="entry name" value="DSRM_SSAP"/>
</dbReference>
<comment type="caution">
    <text evidence="3">The sequence shown here is derived from an EMBL/GenBank/DDBJ whole genome shotgun (WGS) entry which is preliminary data.</text>
</comment>
<feature type="region of interest" description="Disordered" evidence="1">
    <location>
        <begin position="226"/>
        <end position="254"/>
    </location>
</feature>
<evidence type="ECO:0000259" key="2">
    <source>
        <dbReference type="Pfam" id="PF06378"/>
    </source>
</evidence>
<sequence>MTIKEIVSFEELYNRDLTNAVKKNVQKYTDKQGNPQEFSLEYLSWSYGWREMKRIDPEASEKVHEFPMFDNQFRMIEGVTVPYLKTPQGFFVRNTVTFQGKAETEWLPIVEKAKYPVSNPNSFQINTSNKRCFVKALAKHGLGLYLYAGEDMPEDISKPELISEEQVGYLDEILKVVAQATDTDFEILVANIRENTKIQTPFDQLNKNEYGTILNYANRMKLKAEKVQKAKPPEQGAPKKIETKSFTWGELSDE</sequence>
<gene>
    <name evidence="3" type="ORF">P7I34_13895</name>
</gene>
<evidence type="ECO:0000313" key="4">
    <source>
        <dbReference type="Proteomes" id="UP001253851"/>
    </source>
</evidence>
<accession>A0ABD5FNV7</accession>
<protein>
    <submittedName>
        <fullName evidence="3">DUF1071 domain-containing protein</fullName>
    </submittedName>
</protein>
<dbReference type="Pfam" id="PF06378">
    <property type="entry name" value="SSAP_Sak"/>
    <property type="match status" value="1"/>
</dbReference>
<dbReference type="RefSeq" id="WP_153883465.1">
    <property type="nucleotide sequence ID" value="NZ_JARQDZ010000009.1"/>
</dbReference>
<feature type="domain" description="SSAP RNA binding" evidence="2">
    <location>
        <begin position="22"/>
        <end position="160"/>
    </location>
</feature>
<proteinExistence type="predicted"/>
<dbReference type="EMBL" id="JARQDZ010000009">
    <property type="protein sequence ID" value="MDT2983766.1"/>
    <property type="molecule type" value="Genomic_DNA"/>
</dbReference>
<organism evidence="3 4">
    <name type="scientific">Enterococcus casseliflavus</name>
    <name type="common">Enterococcus flavescens</name>
    <dbReference type="NCBI Taxonomy" id="37734"/>
    <lineage>
        <taxon>Bacteria</taxon>
        <taxon>Bacillati</taxon>
        <taxon>Bacillota</taxon>
        <taxon>Bacilli</taxon>
        <taxon>Lactobacillales</taxon>
        <taxon>Enterococcaceae</taxon>
        <taxon>Enterococcus</taxon>
    </lineage>
</organism>
<dbReference type="Proteomes" id="UP001253851">
    <property type="component" value="Unassembled WGS sequence"/>
</dbReference>